<dbReference type="InterPro" id="IPR002524">
    <property type="entry name" value="Cation_efflux"/>
</dbReference>
<feature type="domain" description="Cation efflux protein transmembrane" evidence="8">
    <location>
        <begin position="32"/>
        <end position="223"/>
    </location>
</feature>
<dbReference type="InterPro" id="IPR036837">
    <property type="entry name" value="Cation_efflux_CTD_sf"/>
</dbReference>
<dbReference type="Gene3D" id="1.20.1510.10">
    <property type="entry name" value="Cation efflux protein transmembrane domain"/>
    <property type="match status" value="1"/>
</dbReference>
<dbReference type="PANTHER" id="PTHR43840:SF15">
    <property type="entry name" value="MITOCHONDRIAL METAL TRANSPORTER 1-RELATED"/>
    <property type="match status" value="1"/>
</dbReference>
<evidence type="ECO:0000313" key="10">
    <source>
        <dbReference type="EMBL" id="HIX68908.1"/>
    </source>
</evidence>
<accession>A0A9D2BAG6</accession>
<dbReference type="AlphaFoldDB" id="A0A9D2BAG6"/>
<dbReference type="SUPFAM" id="SSF160240">
    <property type="entry name" value="Cation efflux protein cytoplasmic domain-like"/>
    <property type="match status" value="2"/>
</dbReference>
<evidence type="ECO:0000256" key="2">
    <source>
        <dbReference type="ARBA" id="ARBA00008114"/>
    </source>
</evidence>
<comment type="subcellular location">
    <subcellularLocation>
        <location evidence="1">Membrane</location>
        <topology evidence="1">Multi-pass membrane protein</topology>
    </subcellularLocation>
</comment>
<keyword evidence="5 7" id="KW-1133">Transmembrane helix</keyword>
<comment type="similarity">
    <text evidence="2">Belongs to the cation diffusion facilitator (CDF) transporter (TC 2.A.4) family.</text>
</comment>
<feature type="domain" description="Cation efflux protein cytoplasmic" evidence="9">
    <location>
        <begin position="314"/>
        <end position="385"/>
    </location>
</feature>
<keyword evidence="3" id="KW-0813">Transport</keyword>
<name>A0A9D2BAG6_9FIRM</name>
<evidence type="ECO:0000313" key="11">
    <source>
        <dbReference type="Proteomes" id="UP000886721"/>
    </source>
</evidence>
<reference evidence="10" key="2">
    <citation type="submission" date="2021-04" db="EMBL/GenBank/DDBJ databases">
        <authorList>
            <person name="Gilroy R."/>
        </authorList>
    </citation>
    <scope>NUCLEOTIDE SEQUENCE</scope>
    <source>
        <strain evidence="10">CHK191-13928</strain>
    </source>
</reference>
<evidence type="ECO:0000256" key="7">
    <source>
        <dbReference type="SAM" id="Phobius"/>
    </source>
</evidence>
<feature type="transmembrane region" description="Helical" evidence="7">
    <location>
        <begin position="93"/>
        <end position="112"/>
    </location>
</feature>
<feature type="domain" description="Cation efflux protein cytoplasmic" evidence="9">
    <location>
        <begin position="227"/>
        <end position="303"/>
    </location>
</feature>
<dbReference type="InterPro" id="IPR027470">
    <property type="entry name" value="Cation_efflux_CTD"/>
</dbReference>
<keyword evidence="4 7" id="KW-0812">Transmembrane</keyword>
<dbReference type="Gene3D" id="3.30.70.1350">
    <property type="entry name" value="Cation efflux protein, cytoplasmic domain"/>
    <property type="match status" value="2"/>
</dbReference>
<dbReference type="Pfam" id="PF01545">
    <property type="entry name" value="Cation_efflux"/>
    <property type="match status" value="1"/>
</dbReference>
<dbReference type="GO" id="GO:0008324">
    <property type="term" value="F:monoatomic cation transmembrane transporter activity"/>
    <property type="evidence" value="ECO:0007669"/>
    <property type="project" value="InterPro"/>
</dbReference>
<protein>
    <submittedName>
        <fullName evidence="10">Cation diffusion facilitator family transporter</fullName>
    </submittedName>
</protein>
<keyword evidence="6 7" id="KW-0472">Membrane</keyword>
<reference evidence="10" key="1">
    <citation type="journal article" date="2021" name="PeerJ">
        <title>Extensive microbial diversity within the chicken gut microbiome revealed by metagenomics and culture.</title>
        <authorList>
            <person name="Gilroy R."/>
            <person name="Ravi A."/>
            <person name="Getino M."/>
            <person name="Pursley I."/>
            <person name="Horton D.L."/>
            <person name="Alikhan N.F."/>
            <person name="Baker D."/>
            <person name="Gharbi K."/>
            <person name="Hall N."/>
            <person name="Watson M."/>
            <person name="Adriaenssens E.M."/>
            <person name="Foster-Nyarko E."/>
            <person name="Jarju S."/>
            <person name="Secka A."/>
            <person name="Antonio M."/>
            <person name="Oren A."/>
            <person name="Chaudhuri R.R."/>
            <person name="La Ragione R."/>
            <person name="Hildebrand F."/>
            <person name="Pallen M.J."/>
        </authorList>
    </citation>
    <scope>NUCLEOTIDE SEQUENCE</scope>
    <source>
        <strain evidence="10">CHK191-13928</strain>
    </source>
</reference>
<proteinExistence type="inferred from homology"/>
<evidence type="ECO:0000256" key="1">
    <source>
        <dbReference type="ARBA" id="ARBA00004141"/>
    </source>
</evidence>
<feature type="transmembrane region" description="Helical" evidence="7">
    <location>
        <begin position="172"/>
        <end position="191"/>
    </location>
</feature>
<dbReference type="PANTHER" id="PTHR43840">
    <property type="entry name" value="MITOCHONDRIAL METAL TRANSPORTER 1-RELATED"/>
    <property type="match status" value="1"/>
</dbReference>
<evidence type="ECO:0000259" key="8">
    <source>
        <dbReference type="Pfam" id="PF01545"/>
    </source>
</evidence>
<evidence type="ECO:0000256" key="5">
    <source>
        <dbReference type="ARBA" id="ARBA00022989"/>
    </source>
</evidence>
<feature type="transmembrane region" description="Helical" evidence="7">
    <location>
        <begin position="197"/>
        <end position="215"/>
    </location>
</feature>
<feature type="transmembrane region" description="Helical" evidence="7">
    <location>
        <begin position="28"/>
        <end position="54"/>
    </location>
</feature>
<dbReference type="Proteomes" id="UP000886721">
    <property type="component" value="Unassembled WGS sequence"/>
</dbReference>
<evidence type="ECO:0000256" key="4">
    <source>
        <dbReference type="ARBA" id="ARBA00022692"/>
    </source>
</evidence>
<organism evidence="10 11">
    <name type="scientific">Candidatus Anaerostipes excrementavium</name>
    <dbReference type="NCBI Taxonomy" id="2838463"/>
    <lineage>
        <taxon>Bacteria</taxon>
        <taxon>Bacillati</taxon>
        <taxon>Bacillota</taxon>
        <taxon>Clostridia</taxon>
        <taxon>Lachnospirales</taxon>
        <taxon>Lachnospiraceae</taxon>
        <taxon>Anaerostipes</taxon>
    </lineage>
</organism>
<feature type="transmembrane region" description="Helical" evidence="7">
    <location>
        <begin position="132"/>
        <end position="151"/>
    </location>
</feature>
<dbReference type="GO" id="GO:0016020">
    <property type="term" value="C:membrane"/>
    <property type="evidence" value="ECO:0007669"/>
    <property type="project" value="UniProtKB-SubCell"/>
</dbReference>
<dbReference type="InterPro" id="IPR058533">
    <property type="entry name" value="Cation_efflux_TM"/>
</dbReference>
<sequence length="389" mass="43186">MTKLLISLFVKNSGNVTDAKVRSAYGTLGGMVGIICNLLLFAGKFFAGIITGAISITADAFNNLSDAASSIITLIGFYIAGKPADEDHPFGHGRMEYVSGLIVSLAILLMGFELLKSSIEKIIHPENITFQIISVVILIVSILVKFWMAVFNKSIGNRIQSEAMNATATDSLNDCISTAAVLGGMLIFYFLGYNLDGVIGVLVACFVLWGGYGAIKDTLNPLLGELPDPQLVDNIEDMVMRHDMVIGVHDMIVHDYGPGRRIVSLHAEVPYTVDIMEAHDMIDHIEMRLMQEYQCEATIHMDPVVTDDEETTKTKEKIQTLIDQYDKTLSIHDFRMVTGKTHTNVIFDLVVPYGKKYDVKKILKDIRQKIREEMPGQYFAVIKVDRKTI</sequence>
<evidence type="ECO:0000256" key="6">
    <source>
        <dbReference type="ARBA" id="ARBA00023136"/>
    </source>
</evidence>
<evidence type="ECO:0000256" key="3">
    <source>
        <dbReference type="ARBA" id="ARBA00022448"/>
    </source>
</evidence>
<evidence type="ECO:0000259" key="9">
    <source>
        <dbReference type="Pfam" id="PF16916"/>
    </source>
</evidence>
<comment type="caution">
    <text evidence="10">The sequence shown here is derived from an EMBL/GenBank/DDBJ whole genome shotgun (WGS) entry which is preliminary data.</text>
</comment>
<dbReference type="EMBL" id="DXEM01000036">
    <property type="protein sequence ID" value="HIX68908.1"/>
    <property type="molecule type" value="Genomic_DNA"/>
</dbReference>
<dbReference type="Pfam" id="PF16916">
    <property type="entry name" value="ZT_dimer"/>
    <property type="match status" value="2"/>
</dbReference>
<dbReference type="NCBIfam" id="TIGR01297">
    <property type="entry name" value="CDF"/>
    <property type="match status" value="1"/>
</dbReference>
<gene>
    <name evidence="10" type="ORF">H9735_12410</name>
</gene>
<dbReference type="SUPFAM" id="SSF161111">
    <property type="entry name" value="Cation efflux protein transmembrane domain-like"/>
    <property type="match status" value="1"/>
</dbReference>
<dbReference type="InterPro" id="IPR027469">
    <property type="entry name" value="Cation_efflux_TMD_sf"/>
</dbReference>
<dbReference type="InterPro" id="IPR050291">
    <property type="entry name" value="CDF_Transporter"/>
</dbReference>
<dbReference type="FunFam" id="1.20.1510.10:FF:000006">
    <property type="entry name" value="Divalent cation efflux transporter"/>
    <property type="match status" value="1"/>
</dbReference>